<gene>
    <name evidence="2" type="ORF">SAMN02745168_1589</name>
</gene>
<name>A0A1W2A7H9_9FIRM</name>
<dbReference type="Pfam" id="PF13472">
    <property type="entry name" value="Lipase_GDSL_2"/>
    <property type="match status" value="1"/>
</dbReference>
<dbReference type="CDD" id="cd00229">
    <property type="entry name" value="SGNH_hydrolase"/>
    <property type="match status" value="1"/>
</dbReference>
<proteinExistence type="predicted"/>
<evidence type="ECO:0000259" key="1">
    <source>
        <dbReference type="Pfam" id="PF13472"/>
    </source>
</evidence>
<dbReference type="OrthoDB" id="2513075at2"/>
<feature type="domain" description="SGNH hydrolase-type esterase" evidence="1">
    <location>
        <begin position="7"/>
        <end position="214"/>
    </location>
</feature>
<dbReference type="EMBL" id="FWXW01000003">
    <property type="protein sequence ID" value="SMC56607.1"/>
    <property type="molecule type" value="Genomic_DNA"/>
</dbReference>
<dbReference type="AlphaFoldDB" id="A0A1W2A7H9"/>
<protein>
    <submittedName>
        <fullName evidence="2">Lysophospholipase L1</fullName>
    </submittedName>
</protein>
<organism evidence="2 3">
    <name type="scientific">Papillibacter cinnamivorans DSM 12816</name>
    <dbReference type="NCBI Taxonomy" id="1122930"/>
    <lineage>
        <taxon>Bacteria</taxon>
        <taxon>Bacillati</taxon>
        <taxon>Bacillota</taxon>
        <taxon>Clostridia</taxon>
        <taxon>Eubacteriales</taxon>
        <taxon>Oscillospiraceae</taxon>
        <taxon>Papillibacter</taxon>
    </lineage>
</organism>
<dbReference type="RefSeq" id="WP_084234227.1">
    <property type="nucleotide sequence ID" value="NZ_FWXW01000003.1"/>
</dbReference>
<dbReference type="Proteomes" id="UP000192790">
    <property type="component" value="Unassembled WGS sequence"/>
</dbReference>
<dbReference type="SUPFAM" id="SSF52266">
    <property type="entry name" value="SGNH hydrolase"/>
    <property type="match status" value="1"/>
</dbReference>
<dbReference type="InterPro" id="IPR013830">
    <property type="entry name" value="SGNH_hydro"/>
</dbReference>
<dbReference type="STRING" id="1122930.SAMN02745168_1589"/>
<accession>A0A1W2A7H9</accession>
<keyword evidence="3" id="KW-1185">Reference proteome</keyword>
<sequence length="229" mass="26200">MVSPICLFGDSVARGVIFDTAAGRYRFLKACFASTVEQELQVRVDNFSKYGCTILKGRDLIKKHALELGGYPYTALEFGGNDCDFDWTDVSRHPDREHYCRTPLPVFEKTYLEIIDEVSRQGSRPVLFSLPPVDPERYFARISRELNAENILHWLGDVGHIYRWHEMYNSAVCQMAYRLGLPLIDIRKVFLESRNCLQYICEDGIHPNAEGHALIAEVVEGYVKQYGPA</sequence>
<evidence type="ECO:0000313" key="3">
    <source>
        <dbReference type="Proteomes" id="UP000192790"/>
    </source>
</evidence>
<reference evidence="2 3" key="1">
    <citation type="submission" date="2017-04" db="EMBL/GenBank/DDBJ databases">
        <authorList>
            <person name="Afonso C.L."/>
            <person name="Miller P.J."/>
            <person name="Scott M.A."/>
            <person name="Spackman E."/>
            <person name="Goraichik I."/>
            <person name="Dimitrov K.M."/>
            <person name="Suarez D.L."/>
            <person name="Swayne D.E."/>
        </authorList>
    </citation>
    <scope>NUCLEOTIDE SEQUENCE [LARGE SCALE GENOMIC DNA]</scope>
    <source>
        <strain evidence="2 3">DSM 12816</strain>
    </source>
</reference>
<evidence type="ECO:0000313" key="2">
    <source>
        <dbReference type="EMBL" id="SMC56607.1"/>
    </source>
</evidence>
<dbReference type="Gene3D" id="3.40.50.1110">
    <property type="entry name" value="SGNH hydrolase"/>
    <property type="match status" value="1"/>
</dbReference>
<dbReference type="InterPro" id="IPR036514">
    <property type="entry name" value="SGNH_hydro_sf"/>
</dbReference>